<keyword evidence="2" id="KW-1185">Reference proteome</keyword>
<evidence type="ECO:0000313" key="2">
    <source>
        <dbReference type="Proteomes" id="UP000629098"/>
    </source>
</evidence>
<accession>A0A8J6Y009</accession>
<dbReference type="RefSeq" id="WP_190835559.1">
    <property type="nucleotide sequence ID" value="NZ_CAWPPI010000095.1"/>
</dbReference>
<reference evidence="1" key="1">
    <citation type="submission" date="2020-09" db="EMBL/GenBank/DDBJ databases">
        <title>Iningainema tapete sp. nov. (Scytonemataceae, Cyanobacteria) from greenhouses in central Florida (USA) produces two types of nodularin with biosynthetic potential for microcystin-LR and anabaenopeptins.</title>
        <authorList>
            <person name="Berthold D.E."/>
            <person name="Lefler F.W."/>
            <person name="Huang I.-S."/>
            <person name="Abdulla H."/>
            <person name="Zimba P.V."/>
            <person name="Laughinghouse H.D. IV."/>
        </authorList>
    </citation>
    <scope>NUCLEOTIDE SEQUENCE</scope>
    <source>
        <strain evidence="1">BLCCT55</strain>
    </source>
</reference>
<dbReference type="AlphaFoldDB" id="A0A8J6Y009"/>
<gene>
    <name evidence="1" type="ORF">ICL16_31650</name>
</gene>
<comment type="caution">
    <text evidence="1">The sequence shown here is derived from an EMBL/GenBank/DDBJ whole genome shotgun (WGS) entry which is preliminary data.</text>
</comment>
<sequence length="160" mass="18362">MSAAVLIIDFHEIQQVRQRKVSPSKLDKIAVGLRETANLVKLEWSNFSPESRERLKELAYKLIERPSGLPNLWIGIRVKAYMLFIKATNQTAAFCSCIEALDMLVDNILDAIEREDPSYQAVLSDTLEQLYSKKVQGEELKPEETREWLRNLSAQALREV</sequence>
<protein>
    <submittedName>
        <fullName evidence="1">Uncharacterized protein</fullName>
    </submittedName>
</protein>
<dbReference type="EMBL" id="JACXAE010000095">
    <property type="protein sequence ID" value="MBD2776488.1"/>
    <property type="molecule type" value="Genomic_DNA"/>
</dbReference>
<dbReference type="Proteomes" id="UP000629098">
    <property type="component" value="Unassembled WGS sequence"/>
</dbReference>
<evidence type="ECO:0000313" key="1">
    <source>
        <dbReference type="EMBL" id="MBD2776488.1"/>
    </source>
</evidence>
<proteinExistence type="predicted"/>
<organism evidence="1 2">
    <name type="scientific">Iningainema tapete BLCC-T55</name>
    <dbReference type="NCBI Taxonomy" id="2748662"/>
    <lineage>
        <taxon>Bacteria</taxon>
        <taxon>Bacillati</taxon>
        <taxon>Cyanobacteriota</taxon>
        <taxon>Cyanophyceae</taxon>
        <taxon>Nostocales</taxon>
        <taxon>Scytonemataceae</taxon>
        <taxon>Iningainema tapete</taxon>
    </lineage>
</organism>
<name>A0A8J6Y009_9CYAN</name>